<dbReference type="Proteomes" id="UP000626092">
    <property type="component" value="Unassembled WGS sequence"/>
</dbReference>
<keyword evidence="3" id="KW-0862">Zinc</keyword>
<protein>
    <recommendedName>
        <fullName evidence="6">SWIM-type domain-containing protein</fullName>
    </recommendedName>
</protein>
<evidence type="ECO:0000256" key="2">
    <source>
        <dbReference type="ARBA" id="ARBA00022771"/>
    </source>
</evidence>
<evidence type="ECO:0000256" key="1">
    <source>
        <dbReference type="ARBA" id="ARBA00022723"/>
    </source>
</evidence>
<dbReference type="GO" id="GO:0008270">
    <property type="term" value="F:zinc ion binding"/>
    <property type="evidence" value="ECO:0007669"/>
    <property type="project" value="UniProtKB-KW"/>
</dbReference>
<dbReference type="PANTHER" id="PTHR47718:SF15">
    <property type="entry name" value="PROTEIN FAR1-RELATED SEQUENCE 5-LIKE"/>
    <property type="match status" value="1"/>
</dbReference>
<dbReference type="InterPro" id="IPR048324">
    <property type="entry name" value="ZSWIM1-3_RNaseH-like"/>
</dbReference>
<feature type="region of interest" description="Disordered" evidence="5">
    <location>
        <begin position="1"/>
        <end position="22"/>
    </location>
</feature>
<evidence type="ECO:0000256" key="3">
    <source>
        <dbReference type="ARBA" id="ARBA00022833"/>
    </source>
</evidence>
<gene>
    <name evidence="7" type="ORF">RHSIM_Rhsim02G0127400</name>
</gene>
<comment type="caution">
    <text evidence="7">The sequence shown here is derived from an EMBL/GenBank/DDBJ whole genome shotgun (WGS) entry which is preliminary data.</text>
</comment>
<feature type="compositionally biased region" description="Basic and acidic residues" evidence="5">
    <location>
        <begin position="632"/>
        <end position="662"/>
    </location>
</feature>
<dbReference type="Pfam" id="PF21056">
    <property type="entry name" value="ZSWIM1-3_RNaseH-like"/>
    <property type="match status" value="1"/>
</dbReference>
<feature type="compositionally biased region" description="Low complexity" evidence="5">
    <location>
        <begin position="1"/>
        <end position="15"/>
    </location>
</feature>
<dbReference type="AlphaFoldDB" id="A0A834LTP3"/>
<evidence type="ECO:0000256" key="4">
    <source>
        <dbReference type="PROSITE-ProRule" id="PRU00325"/>
    </source>
</evidence>
<evidence type="ECO:0000313" key="8">
    <source>
        <dbReference type="Proteomes" id="UP000626092"/>
    </source>
</evidence>
<evidence type="ECO:0000313" key="7">
    <source>
        <dbReference type="EMBL" id="KAF7150027.1"/>
    </source>
</evidence>
<evidence type="ECO:0000256" key="5">
    <source>
        <dbReference type="SAM" id="MobiDB-lite"/>
    </source>
</evidence>
<accession>A0A834LTP3</accession>
<feature type="region of interest" description="Disordered" evidence="5">
    <location>
        <begin position="542"/>
        <end position="677"/>
    </location>
</feature>
<dbReference type="OrthoDB" id="1673934at2759"/>
<reference evidence="7" key="1">
    <citation type="submission" date="2019-11" db="EMBL/GenBank/DDBJ databases">
        <authorList>
            <person name="Liu Y."/>
            <person name="Hou J."/>
            <person name="Li T.-Q."/>
            <person name="Guan C.-H."/>
            <person name="Wu X."/>
            <person name="Wu H.-Z."/>
            <person name="Ling F."/>
            <person name="Zhang R."/>
            <person name="Shi X.-G."/>
            <person name="Ren J.-P."/>
            <person name="Chen E.-F."/>
            <person name="Sun J.-M."/>
        </authorList>
    </citation>
    <scope>NUCLEOTIDE SEQUENCE</scope>
    <source>
        <strain evidence="7">Adult_tree_wgs_1</strain>
        <tissue evidence="7">Leaves</tissue>
    </source>
</reference>
<dbReference type="Pfam" id="PF03101">
    <property type="entry name" value="FAR1"/>
    <property type="match status" value="1"/>
</dbReference>
<keyword evidence="1" id="KW-0479">Metal-binding</keyword>
<sequence length="871" mass="98778">MGTPNPNCDSNSDSSPTRKDCTNIVVGNDVDGKREGEGSFFDVGDIFRLLTDTEIAGIKFCSEDEAGKFYNAYAKAMGIGIRKSRSKPQKNNDSYVRCQTWVCSREGKRQKKHLQRVDRIRHPRAETRIGCGAKFRVRYLSKTQKYIVTHFISAHNHLLAAEHCVPFLWSHQCVNDADTAQATAMRKYKVDEEDRLETLFWADGKSRMDYATFGDVLVFDTTYRTNAYKKPFVILASVSNQFMATIFGCALLSKETEKTCNWVLEMFMEAVDAFGLTMVSHYGLETNALVLEMYKDRARWAGAFLCRDEEHSAILFQDEIQRTSPLIVARRVDELRHRLYFIEMYSHSESNWMVEYYPMDSRMKCRCMMFESFGLPCCHMIVVMKYEHLLVISCSLLMRRWTRSARPASQLPTVPQISCILTHMARVGRWEIRKSAGLRLVKQVLPKVCLVKTKGNPGKNANAPKSRKPRKCRHCKSFSGVRKNGDFAKMAGKRKTPSRGSPLRRSKRLAITNVMTTSSLDQSTNMDCDVNVCTAGRSDKMSKRLTHGGTENDGRCKERGKRLSHADSDSVRRSKRLAIRNSISTSSLEESTDRDCDGKVCTAGGPDKMSNRSTHAEIENDGDSKERSKRFSHGDSDGDCEERSNRSSHGESESDGDFKEMSNAESESDGYLDSGPIKRPDLGSFAKQYKSRANWTLVREFFVGINAYKVDTTERVMVSTVRGKKIKPPRRSLDINQATLLHAVYKGVKPNIGRMWWDTLYAAFTNNHPTASLPLGILLTRFMYACKVPILARDKLADKKTTHIGRGTISKSKGQSKIHRMVNNPVSLEGIHDMILTVQENQIEFYQMLKKVVRIVCRDDDPSDADTLDDE</sequence>
<dbReference type="InterPro" id="IPR004330">
    <property type="entry name" value="FAR1_DNA_bnd_dom"/>
</dbReference>
<feature type="compositionally biased region" description="Basic and acidic residues" evidence="5">
    <location>
        <begin position="614"/>
        <end position="626"/>
    </location>
</feature>
<dbReference type="EMBL" id="WJXA01000002">
    <property type="protein sequence ID" value="KAF7150027.1"/>
    <property type="molecule type" value="Genomic_DNA"/>
</dbReference>
<evidence type="ECO:0000259" key="6">
    <source>
        <dbReference type="PROSITE" id="PS50966"/>
    </source>
</evidence>
<dbReference type="PANTHER" id="PTHR47718">
    <property type="entry name" value="OS01G0519700 PROTEIN"/>
    <property type="match status" value="1"/>
</dbReference>
<feature type="domain" description="SWIM-type" evidence="6">
    <location>
        <begin position="340"/>
        <end position="388"/>
    </location>
</feature>
<proteinExistence type="predicted"/>
<dbReference type="PROSITE" id="PS50966">
    <property type="entry name" value="ZF_SWIM"/>
    <property type="match status" value="1"/>
</dbReference>
<organism evidence="7 8">
    <name type="scientific">Rhododendron simsii</name>
    <name type="common">Sims's rhododendron</name>
    <dbReference type="NCBI Taxonomy" id="118357"/>
    <lineage>
        <taxon>Eukaryota</taxon>
        <taxon>Viridiplantae</taxon>
        <taxon>Streptophyta</taxon>
        <taxon>Embryophyta</taxon>
        <taxon>Tracheophyta</taxon>
        <taxon>Spermatophyta</taxon>
        <taxon>Magnoliopsida</taxon>
        <taxon>eudicotyledons</taxon>
        <taxon>Gunneridae</taxon>
        <taxon>Pentapetalae</taxon>
        <taxon>asterids</taxon>
        <taxon>Ericales</taxon>
        <taxon>Ericaceae</taxon>
        <taxon>Ericoideae</taxon>
        <taxon>Rhodoreae</taxon>
        <taxon>Rhododendron</taxon>
    </lineage>
</organism>
<dbReference type="InterPro" id="IPR006564">
    <property type="entry name" value="Znf_PMZ"/>
</dbReference>
<keyword evidence="2 4" id="KW-0863">Zinc-finger</keyword>
<name>A0A834LTP3_RHOSS</name>
<keyword evidence="8" id="KW-1185">Reference proteome</keyword>
<dbReference type="InterPro" id="IPR007527">
    <property type="entry name" value="Znf_SWIM"/>
</dbReference>
<dbReference type="SMART" id="SM00575">
    <property type="entry name" value="ZnF_PMZ"/>
    <property type="match status" value="1"/>
</dbReference>